<dbReference type="Proteomes" id="UP000605361">
    <property type="component" value="Unassembled WGS sequence"/>
</dbReference>
<dbReference type="EMBL" id="JADOGI010000041">
    <property type="protein sequence ID" value="MBF8187194.1"/>
    <property type="molecule type" value="Genomic_DNA"/>
</dbReference>
<feature type="chain" id="PRO_5039457817" evidence="1">
    <location>
        <begin position="17"/>
        <end position="119"/>
    </location>
</feature>
<dbReference type="RefSeq" id="WP_195896162.1">
    <property type="nucleotide sequence ID" value="NZ_JADOGI010000041.1"/>
</dbReference>
<reference evidence="2" key="1">
    <citation type="submission" date="2020-11" db="EMBL/GenBank/DDBJ databases">
        <title>Whole-genome analyses of Nonomuraea sp. K274.</title>
        <authorList>
            <person name="Veyisoglu A."/>
        </authorList>
    </citation>
    <scope>NUCLEOTIDE SEQUENCE</scope>
    <source>
        <strain evidence="2">K274</strain>
    </source>
</reference>
<evidence type="ECO:0000313" key="3">
    <source>
        <dbReference type="Proteomes" id="UP000605361"/>
    </source>
</evidence>
<comment type="caution">
    <text evidence="2">The sequence shown here is derived from an EMBL/GenBank/DDBJ whole genome shotgun (WGS) entry which is preliminary data.</text>
</comment>
<keyword evidence="3" id="KW-1185">Reference proteome</keyword>
<accession>A0A931A9M6</accession>
<sequence>MLHRIATALVVGSALAAGGVAAPASAAASTAAPNLRACYDGKCNLTLTKRASFRVSPRFGITRLTITFNSQIVRVKGTAPGVMSEAVLGRSASGSVNDIGVRIRSLSGSKAVLRLSPVR</sequence>
<dbReference type="AlphaFoldDB" id="A0A931A9M6"/>
<proteinExistence type="predicted"/>
<protein>
    <submittedName>
        <fullName evidence="2">Uncharacterized protein</fullName>
    </submittedName>
</protein>
<organism evidence="2 3">
    <name type="scientific">Nonomuraea cypriaca</name>
    <dbReference type="NCBI Taxonomy" id="1187855"/>
    <lineage>
        <taxon>Bacteria</taxon>
        <taxon>Bacillati</taxon>
        <taxon>Actinomycetota</taxon>
        <taxon>Actinomycetes</taxon>
        <taxon>Streptosporangiales</taxon>
        <taxon>Streptosporangiaceae</taxon>
        <taxon>Nonomuraea</taxon>
    </lineage>
</organism>
<keyword evidence="1" id="KW-0732">Signal</keyword>
<name>A0A931A9M6_9ACTN</name>
<feature type="signal peptide" evidence="1">
    <location>
        <begin position="1"/>
        <end position="16"/>
    </location>
</feature>
<evidence type="ECO:0000256" key="1">
    <source>
        <dbReference type="SAM" id="SignalP"/>
    </source>
</evidence>
<evidence type="ECO:0000313" key="2">
    <source>
        <dbReference type="EMBL" id="MBF8187194.1"/>
    </source>
</evidence>
<gene>
    <name evidence="2" type="ORF">ITP53_15910</name>
</gene>